<dbReference type="Proteomes" id="UP000070319">
    <property type="component" value="Unassembled WGS sequence"/>
</dbReference>
<sequence>MITLHVGTVMMIILLSDVFGERIVNKAFVRNFIHKLIFI</sequence>
<dbReference type="AlphaFoldDB" id="A0A139LIP5"/>
<gene>
    <name evidence="1" type="ORF">HMPREF2531_02096</name>
</gene>
<comment type="caution">
    <text evidence="1">The sequence shown here is derived from an EMBL/GenBank/DDBJ whole genome shotgun (WGS) entry which is preliminary data.</text>
</comment>
<name>A0A139LIP5_9BACE</name>
<protein>
    <submittedName>
        <fullName evidence="1">Uncharacterized protein</fullName>
    </submittedName>
</protein>
<evidence type="ECO:0000313" key="2">
    <source>
        <dbReference type="Proteomes" id="UP000070319"/>
    </source>
</evidence>
<accession>A0A139LIP5</accession>
<evidence type="ECO:0000313" key="1">
    <source>
        <dbReference type="EMBL" id="KXT51308.1"/>
    </source>
</evidence>
<reference evidence="1 2" key="1">
    <citation type="submission" date="2016-02" db="EMBL/GenBank/DDBJ databases">
        <authorList>
            <person name="Wen L."/>
            <person name="He K."/>
            <person name="Yang H."/>
        </authorList>
    </citation>
    <scope>NUCLEOTIDE SEQUENCE [LARGE SCALE GENOMIC DNA]</scope>
    <source>
        <strain evidence="1 2">KLE1704</strain>
    </source>
</reference>
<proteinExistence type="predicted"/>
<dbReference type="EMBL" id="LTDF01000075">
    <property type="protein sequence ID" value="KXT51308.1"/>
    <property type="molecule type" value="Genomic_DNA"/>
</dbReference>
<organism evidence="1">
    <name type="scientific">Bacteroides intestinalis</name>
    <dbReference type="NCBI Taxonomy" id="329854"/>
    <lineage>
        <taxon>Bacteria</taxon>
        <taxon>Pseudomonadati</taxon>
        <taxon>Bacteroidota</taxon>
        <taxon>Bacteroidia</taxon>
        <taxon>Bacteroidales</taxon>
        <taxon>Bacteroidaceae</taxon>
        <taxon>Bacteroides</taxon>
    </lineage>
</organism>